<keyword evidence="3" id="KW-1185">Reference proteome</keyword>
<sequence length="131" mass="15039">GVCLTGVLVICADSFRSYNHIVDQIWVFLLPKLIPFGMFFQMLSVYITVIAALDCFISVSRYCVSVKVWYCTTRNATKLIWVIVAVTAAYNLIVFGELETVQCFQPKLNVTLYELCPTEMRLNEAYINIYR</sequence>
<dbReference type="AlphaFoldDB" id="A0A0B2VNM7"/>
<dbReference type="Proteomes" id="UP000031036">
    <property type="component" value="Unassembled WGS sequence"/>
</dbReference>
<dbReference type="PANTHER" id="PTHR47632">
    <property type="entry name" value="FMRFAMIDE PEPTIDE RECEPTOR FAMILY-RELATED"/>
    <property type="match status" value="1"/>
</dbReference>
<dbReference type="OrthoDB" id="10011262at2759"/>
<keyword evidence="1" id="KW-0812">Transmembrane</keyword>
<evidence type="ECO:0000313" key="3">
    <source>
        <dbReference type="Proteomes" id="UP000031036"/>
    </source>
</evidence>
<feature type="non-terminal residue" evidence="2">
    <location>
        <position position="131"/>
    </location>
</feature>
<feature type="transmembrane region" description="Helical" evidence="1">
    <location>
        <begin position="79"/>
        <end position="98"/>
    </location>
</feature>
<reference evidence="2 3" key="1">
    <citation type="submission" date="2014-11" db="EMBL/GenBank/DDBJ databases">
        <title>Genetic blueprint of the zoonotic pathogen Toxocara canis.</title>
        <authorList>
            <person name="Zhu X.-Q."/>
            <person name="Korhonen P.K."/>
            <person name="Cai H."/>
            <person name="Young N.D."/>
            <person name="Nejsum P."/>
            <person name="von Samson-Himmelstjerna G."/>
            <person name="Boag P.R."/>
            <person name="Tan P."/>
            <person name="Li Q."/>
            <person name="Min J."/>
            <person name="Yang Y."/>
            <person name="Wang X."/>
            <person name="Fang X."/>
            <person name="Hall R.S."/>
            <person name="Hofmann A."/>
            <person name="Sternberg P.W."/>
            <person name="Jex A.R."/>
            <person name="Gasser R.B."/>
        </authorList>
    </citation>
    <scope>NUCLEOTIDE SEQUENCE [LARGE SCALE GENOMIC DNA]</scope>
    <source>
        <strain evidence="2">PN_DK_2014</strain>
    </source>
</reference>
<evidence type="ECO:0000256" key="1">
    <source>
        <dbReference type="SAM" id="Phobius"/>
    </source>
</evidence>
<dbReference type="InterPro" id="IPR053326">
    <property type="entry name" value="GPCR1-like"/>
</dbReference>
<keyword evidence="1" id="KW-0472">Membrane</keyword>
<protein>
    <submittedName>
        <fullName evidence="2">FMRFamide receptor</fullName>
    </submittedName>
</protein>
<feature type="transmembrane region" description="Helical" evidence="1">
    <location>
        <begin position="38"/>
        <end position="59"/>
    </location>
</feature>
<keyword evidence="1" id="KW-1133">Transmembrane helix</keyword>
<name>A0A0B2VNM7_TOXCA</name>
<dbReference type="PANTHER" id="PTHR47632:SF5">
    <property type="entry name" value="G-PROTEIN COUPLED RECEPTORS FAMILY 1 PROFILE DOMAIN-CONTAINING PROTEIN"/>
    <property type="match status" value="1"/>
</dbReference>
<evidence type="ECO:0000313" key="2">
    <source>
        <dbReference type="EMBL" id="KHN83158.1"/>
    </source>
</evidence>
<accession>A0A0B2VNM7</accession>
<proteinExistence type="predicted"/>
<dbReference type="EMBL" id="JPKZ01001215">
    <property type="protein sequence ID" value="KHN83158.1"/>
    <property type="molecule type" value="Genomic_DNA"/>
</dbReference>
<organism evidence="2 3">
    <name type="scientific">Toxocara canis</name>
    <name type="common">Canine roundworm</name>
    <dbReference type="NCBI Taxonomy" id="6265"/>
    <lineage>
        <taxon>Eukaryota</taxon>
        <taxon>Metazoa</taxon>
        <taxon>Ecdysozoa</taxon>
        <taxon>Nematoda</taxon>
        <taxon>Chromadorea</taxon>
        <taxon>Rhabditida</taxon>
        <taxon>Spirurina</taxon>
        <taxon>Ascaridomorpha</taxon>
        <taxon>Ascaridoidea</taxon>
        <taxon>Toxocaridae</taxon>
        <taxon>Toxocara</taxon>
    </lineage>
</organism>
<keyword evidence="2" id="KW-0675">Receptor</keyword>
<comment type="caution">
    <text evidence="2">The sequence shown here is derived from an EMBL/GenBank/DDBJ whole genome shotgun (WGS) entry which is preliminary data.</text>
</comment>
<feature type="non-terminal residue" evidence="2">
    <location>
        <position position="1"/>
    </location>
</feature>
<gene>
    <name evidence="2" type="primary">FR</name>
    <name evidence="2" type="ORF">Tcan_00428</name>
</gene>